<protein>
    <submittedName>
        <fullName evidence="2">Retrovirus-related pol polyprotein from transposon</fullName>
    </submittedName>
</protein>
<feature type="domain" description="Reverse transcriptase/retrotransposon-derived protein RNase H-like" evidence="1">
    <location>
        <begin position="5"/>
        <end position="45"/>
    </location>
</feature>
<reference evidence="2" key="2">
    <citation type="journal article" date="2017" name="J. Med. Entomol.">
        <title>Transcriptome Analysis of the Triatoma infestans (Hemiptera: Reduviidae) Integument.</title>
        <authorList>
            <person name="Calderon-Fernandez G.M."/>
            <person name="Moriconi D.E."/>
            <person name="Dulbecco A.B."/>
            <person name="Juarez M.P."/>
        </authorList>
    </citation>
    <scope>NUCLEOTIDE SEQUENCE</scope>
    <source>
        <strain evidence="2">Int1</strain>
        <tissue evidence="2">Integument</tissue>
    </source>
</reference>
<dbReference type="Pfam" id="PF17919">
    <property type="entry name" value="RT_RNaseH_2"/>
    <property type="match status" value="1"/>
</dbReference>
<accession>A0A170VC02</accession>
<evidence type="ECO:0000313" key="2">
    <source>
        <dbReference type="EMBL" id="JAR96521.1"/>
    </source>
</evidence>
<reference evidence="2" key="1">
    <citation type="submission" date="2016-04" db="EMBL/GenBank/DDBJ databases">
        <authorList>
            <person name="Calderon-Fernandez G.M.Sr."/>
        </authorList>
    </citation>
    <scope>NUCLEOTIDE SEQUENCE</scope>
    <source>
        <strain evidence="2">Int1</strain>
        <tissue evidence="2">Integument</tissue>
    </source>
</reference>
<dbReference type="InterPro" id="IPR043128">
    <property type="entry name" value="Rev_trsase/Diguanyl_cyclase"/>
</dbReference>
<proteinExistence type="predicted"/>
<dbReference type="AlphaFoldDB" id="A0A170VC02"/>
<evidence type="ECO:0000259" key="1">
    <source>
        <dbReference type="Pfam" id="PF17919"/>
    </source>
</evidence>
<sequence>MNGQPKCQEAFDRLKKALLTSPILAYPRAGCEFIVDTDASAVGSRGCTFPGTGW</sequence>
<dbReference type="GO" id="GO:0071897">
    <property type="term" value="P:DNA biosynthetic process"/>
    <property type="evidence" value="ECO:0007669"/>
    <property type="project" value="UniProtKB-ARBA"/>
</dbReference>
<dbReference type="Gene3D" id="3.30.70.270">
    <property type="match status" value="1"/>
</dbReference>
<name>A0A170VC02_TRIIF</name>
<organism evidence="2">
    <name type="scientific">Triatoma infestans</name>
    <name type="common">Assassin bug</name>
    <dbReference type="NCBI Taxonomy" id="30076"/>
    <lineage>
        <taxon>Eukaryota</taxon>
        <taxon>Metazoa</taxon>
        <taxon>Ecdysozoa</taxon>
        <taxon>Arthropoda</taxon>
        <taxon>Hexapoda</taxon>
        <taxon>Insecta</taxon>
        <taxon>Pterygota</taxon>
        <taxon>Neoptera</taxon>
        <taxon>Paraneoptera</taxon>
        <taxon>Hemiptera</taxon>
        <taxon>Heteroptera</taxon>
        <taxon>Panheteroptera</taxon>
        <taxon>Cimicomorpha</taxon>
        <taxon>Reduviidae</taxon>
        <taxon>Triatominae</taxon>
        <taxon>Triatoma</taxon>
    </lineage>
</organism>
<dbReference type="EMBL" id="GEMB01006835">
    <property type="protein sequence ID" value="JAR96521.1"/>
    <property type="molecule type" value="Transcribed_RNA"/>
</dbReference>
<dbReference type="SUPFAM" id="SSF56672">
    <property type="entry name" value="DNA/RNA polymerases"/>
    <property type="match status" value="1"/>
</dbReference>
<dbReference type="InterPro" id="IPR043502">
    <property type="entry name" value="DNA/RNA_pol_sf"/>
</dbReference>
<dbReference type="InterPro" id="IPR041577">
    <property type="entry name" value="RT_RNaseH_2"/>
</dbReference>